<gene>
    <name evidence="2" type="ORF">DFQ27_001268</name>
</gene>
<evidence type="ECO:0000313" key="2">
    <source>
        <dbReference type="EMBL" id="KAG0264399.1"/>
    </source>
</evidence>
<organism evidence="2 3">
    <name type="scientific">Actinomortierella ambigua</name>
    <dbReference type="NCBI Taxonomy" id="1343610"/>
    <lineage>
        <taxon>Eukaryota</taxon>
        <taxon>Fungi</taxon>
        <taxon>Fungi incertae sedis</taxon>
        <taxon>Mucoromycota</taxon>
        <taxon>Mortierellomycotina</taxon>
        <taxon>Mortierellomycetes</taxon>
        <taxon>Mortierellales</taxon>
        <taxon>Mortierellaceae</taxon>
        <taxon>Actinomortierella</taxon>
    </lineage>
</organism>
<reference evidence="2" key="1">
    <citation type="journal article" date="2020" name="Fungal Divers.">
        <title>Resolving the Mortierellaceae phylogeny through synthesis of multi-gene phylogenetics and phylogenomics.</title>
        <authorList>
            <person name="Vandepol N."/>
            <person name="Liber J."/>
            <person name="Desiro A."/>
            <person name="Na H."/>
            <person name="Kennedy M."/>
            <person name="Barry K."/>
            <person name="Grigoriev I.V."/>
            <person name="Miller A.N."/>
            <person name="O'Donnell K."/>
            <person name="Stajich J.E."/>
            <person name="Bonito G."/>
        </authorList>
    </citation>
    <scope>NUCLEOTIDE SEQUENCE</scope>
    <source>
        <strain evidence="2">BC1065</strain>
    </source>
</reference>
<evidence type="ECO:0000313" key="3">
    <source>
        <dbReference type="Proteomes" id="UP000807716"/>
    </source>
</evidence>
<accession>A0A9P6QDQ7</accession>
<name>A0A9P6QDQ7_9FUNG</name>
<keyword evidence="1" id="KW-0812">Transmembrane</keyword>
<comment type="caution">
    <text evidence="2">The sequence shown here is derived from an EMBL/GenBank/DDBJ whole genome shotgun (WGS) entry which is preliminary data.</text>
</comment>
<sequence>MELRIRYSLSKPFTKLQSAAFVTIFALFLGGIALWTIVSKKDCVPFTSPEYIQDKCQPYNLFDGSEVRQSFDGVTPFKYKETVADLGKDYKYRNNIFSCFTMNYYRIVLSFDRSTQINYNVSCVFDDGINFSLIASTISNEVRFGWDAMTEVHCPDATSPTTFQGFVFASNDDFVKGITYGSSNLDNDNCFMNVWLDSSNQPTTWFPTDGPSTHNLERRTVTEYSTYKKKKAAEFAINRNMRFVQRRR</sequence>
<dbReference type="EMBL" id="JAAAJB010000140">
    <property type="protein sequence ID" value="KAG0264399.1"/>
    <property type="molecule type" value="Genomic_DNA"/>
</dbReference>
<evidence type="ECO:0000256" key="1">
    <source>
        <dbReference type="SAM" id="Phobius"/>
    </source>
</evidence>
<dbReference type="Proteomes" id="UP000807716">
    <property type="component" value="Unassembled WGS sequence"/>
</dbReference>
<protein>
    <submittedName>
        <fullName evidence="2">Uncharacterized protein</fullName>
    </submittedName>
</protein>
<proteinExistence type="predicted"/>
<feature type="transmembrane region" description="Helical" evidence="1">
    <location>
        <begin position="20"/>
        <end position="38"/>
    </location>
</feature>
<dbReference type="AlphaFoldDB" id="A0A9P6QDQ7"/>
<keyword evidence="1" id="KW-1133">Transmembrane helix</keyword>
<keyword evidence="1" id="KW-0472">Membrane</keyword>
<keyword evidence="3" id="KW-1185">Reference proteome</keyword>
<dbReference type="OrthoDB" id="2425721at2759"/>